<dbReference type="PANTHER" id="PTHR37938">
    <property type="entry name" value="BLL0215 PROTEIN"/>
    <property type="match status" value="1"/>
</dbReference>
<name>A0A560WDS4_9MICO</name>
<feature type="transmembrane region" description="Helical" evidence="2">
    <location>
        <begin position="29"/>
        <end position="48"/>
    </location>
</feature>
<keyword evidence="2" id="KW-0472">Membrane</keyword>
<dbReference type="OrthoDB" id="3354538at2"/>
<feature type="compositionally biased region" description="Basic and acidic residues" evidence="1">
    <location>
        <begin position="191"/>
        <end position="213"/>
    </location>
</feature>
<evidence type="ECO:0000256" key="2">
    <source>
        <dbReference type="SAM" id="Phobius"/>
    </source>
</evidence>
<feature type="region of interest" description="Disordered" evidence="1">
    <location>
        <begin position="168"/>
        <end position="246"/>
    </location>
</feature>
<dbReference type="Pfam" id="PF03703">
    <property type="entry name" value="bPH_2"/>
    <property type="match status" value="1"/>
</dbReference>
<feature type="domain" description="YdbS-like PH" evidence="3">
    <location>
        <begin position="83"/>
        <end position="157"/>
    </location>
</feature>
<keyword evidence="5" id="KW-1185">Reference proteome</keyword>
<organism evidence="4 5">
    <name type="scientific">Marihabitans asiaticum</name>
    <dbReference type="NCBI Taxonomy" id="415218"/>
    <lineage>
        <taxon>Bacteria</taxon>
        <taxon>Bacillati</taxon>
        <taxon>Actinomycetota</taxon>
        <taxon>Actinomycetes</taxon>
        <taxon>Micrococcales</taxon>
        <taxon>Intrasporangiaceae</taxon>
        <taxon>Marihabitans</taxon>
    </lineage>
</organism>
<keyword evidence="2" id="KW-0812">Transmembrane</keyword>
<accession>A0A560WDS4</accession>
<evidence type="ECO:0000256" key="1">
    <source>
        <dbReference type="SAM" id="MobiDB-lite"/>
    </source>
</evidence>
<proteinExistence type="predicted"/>
<protein>
    <submittedName>
        <fullName evidence="4">PH (Pleckstrin Homology) domain-containing protein</fullName>
    </submittedName>
</protein>
<dbReference type="Proteomes" id="UP000315628">
    <property type="component" value="Unassembled WGS sequence"/>
</dbReference>
<dbReference type="InterPro" id="IPR005182">
    <property type="entry name" value="YdbS-like_PH"/>
</dbReference>
<dbReference type="EMBL" id="VIUW01000002">
    <property type="protein sequence ID" value="TWD15819.1"/>
    <property type="molecule type" value="Genomic_DNA"/>
</dbReference>
<sequence length="246" mass="27516">MSGGPVSRGLDRYLLRGERIVAQIRRHRIVLAKPALTLLGAVLLAIWIDVNAAGDGAAGLVRLAWLGVLGVLLWAGWRFFEWWYERFVVTDKRILLFHGFITRKVPMMPLTKVTDMTYERSILGRLLGYGTFVIESAGQDQALSRIDHVPQPDESYRAIVGEIFGIHDEPLEDDEGGTPESWDDEGEVEEEASRGGTVRDGDPARDAPDEPASHGRGAPVYSSADRRRRRLDDTGEIPPYDPDWRP</sequence>
<dbReference type="AlphaFoldDB" id="A0A560WDS4"/>
<feature type="compositionally biased region" description="Acidic residues" evidence="1">
    <location>
        <begin position="170"/>
        <end position="190"/>
    </location>
</feature>
<comment type="caution">
    <text evidence="4">The sequence shown here is derived from an EMBL/GenBank/DDBJ whole genome shotgun (WGS) entry which is preliminary data.</text>
</comment>
<feature type="transmembrane region" description="Helical" evidence="2">
    <location>
        <begin position="60"/>
        <end position="80"/>
    </location>
</feature>
<reference evidence="4 5" key="1">
    <citation type="submission" date="2019-06" db="EMBL/GenBank/DDBJ databases">
        <title>Sequencing the genomes of 1000 actinobacteria strains.</title>
        <authorList>
            <person name="Klenk H.-P."/>
        </authorList>
    </citation>
    <scope>NUCLEOTIDE SEQUENCE [LARGE SCALE GENOMIC DNA]</scope>
    <source>
        <strain evidence="4 5">DSM 18935</strain>
    </source>
</reference>
<dbReference type="RefSeq" id="WP_144856807.1">
    <property type="nucleotide sequence ID" value="NZ_BAAAYT010000001.1"/>
</dbReference>
<evidence type="ECO:0000259" key="3">
    <source>
        <dbReference type="Pfam" id="PF03703"/>
    </source>
</evidence>
<evidence type="ECO:0000313" key="4">
    <source>
        <dbReference type="EMBL" id="TWD15819.1"/>
    </source>
</evidence>
<evidence type="ECO:0000313" key="5">
    <source>
        <dbReference type="Proteomes" id="UP000315628"/>
    </source>
</evidence>
<keyword evidence="2" id="KW-1133">Transmembrane helix</keyword>
<gene>
    <name evidence="4" type="ORF">FB557_1352</name>
</gene>
<dbReference type="PANTHER" id="PTHR37938:SF1">
    <property type="entry name" value="BLL0215 PROTEIN"/>
    <property type="match status" value="1"/>
</dbReference>